<accession>A0A174YSH4</accession>
<dbReference type="Pfam" id="PF02082">
    <property type="entry name" value="Rrf2"/>
    <property type="match status" value="1"/>
</dbReference>
<protein>
    <submittedName>
        <fullName evidence="1">Putative HTH-type transcriptional regulator ywnA</fullName>
    </submittedName>
</protein>
<organism evidence="1 2">
    <name type="scientific">Lachnospira eligens</name>
    <dbReference type="NCBI Taxonomy" id="39485"/>
    <lineage>
        <taxon>Bacteria</taxon>
        <taxon>Bacillati</taxon>
        <taxon>Bacillota</taxon>
        <taxon>Clostridia</taxon>
        <taxon>Lachnospirales</taxon>
        <taxon>Lachnospiraceae</taxon>
        <taxon>Lachnospira</taxon>
    </lineage>
</organism>
<evidence type="ECO:0000313" key="2">
    <source>
        <dbReference type="Proteomes" id="UP000095621"/>
    </source>
</evidence>
<dbReference type="InterPro" id="IPR036390">
    <property type="entry name" value="WH_DNA-bd_sf"/>
</dbReference>
<dbReference type="PANTHER" id="PTHR33221:SF15">
    <property type="entry name" value="HTH-TYPE TRANSCRIPTIONAL REGULATOR YWGB-RELATED"/>
    <property type="match status" value="1"/>
</dbReference>
<dbReference type="PROSITE" id="PS51197">
    <property type="entry name" value="HTH_RRF2_2"/>
    <property type="match status" value="1"/>
</dbReference>
<dbReference type="GO" id="GO:0003700">
    <property type="term" value="F:DNA-binding transcription factor activity"/>
    <property type="evidence" value="ECO:0007669"/>
    <property type="project" value="TreeGrafter"/>
</dbReference>
<dbReference type="EMBL" id="CZBU01000001">
    <property type="protein sequence ID" value="CUQ74721.1"/>
    <property type="molecule type" value="Genomic_DNA"/>
</dbReference>
<sequence length="141" mass="15804">MDTRFSVAVHSLILIAKSDIPLTSEQIAASAGVNPSYVRKILTSLRNAGIISAHRGIRGFRMNSDADTLSLLQIYQEVCEQNLTLFDIHQNPNDQCIVGRHIQQVLGDMFKTLEQEMAMKMQEQTLGDCIDAILMREQKSI</sequence>
<dbReference type="Proteomes" id="UP000095621">
    <property type="component" value="Unassembled WGS sequence"/>
</dbReference>
<dbReference type="GO" id="GO:0005829">
    <property type="term" value="C:cytosol"/>
    <property type="evidence" value="ECO:0007669"/>
    <property type="project" value="TreeGrafter"/>
</dbReference>
<gene>
    <name evidence="1" type="primary">ywnA</name>
    <name evidence="1" type="ORF">ERS852490_00110</name>
</gene>
<name>A0A174YSH4_9FIRM</name>
<dbReference type="AlphaFoldDB" id="A0A174YSH4"/>
<dbReference type="InterPro" id="IPR036388">
    <property type="entry name" value="WH-like_DNA-bd_sf"/>
</dbReference>
<reference evidence="1 2" key="1">
    <citation type="submission" date="2015-09" db="EMBL/GenBank/DDBJ databases">
        <authorList>
            <consortium name="Pathogen Informatics"/>
        </authorList>
    </citation>
    <scope>NUCLEOTIDE SEQUENCE [LARGE SCALE GENOMIC DNA]</scope>
    <source>
        <strain evidence="1 2">2789STDY5834875</strain>
    </source>
</reference>
<proteinExistence type="predicted"/>
<dbReference type="OrthoDB" id="213028at2"/>
<dbReference type="PANTHER" id="PTHR33221">
    <property type="entry name" value="WINGED HELIX-TURN-HELIX TRANSCRIPTIONAL REGULATOR, RRF2 FAMILY"/>
    <property type="match status" value="1"/>
</dbReference>
<dbReference type="InterPro" id="IPR000944">
    <property type="entry name" value="Tscrpt_reg_Rrf2"/>
</dbReference>
<dbReference type="SUPFAM" id="SSF46785">
    <property type="entry name" value="Winged helix' DNA-binding domain"/>
    <property type="match status" value="1"/>
</dbReference>
<dbReference type="RefSeq" id="WP_055214021.1">
    <property type="nucleotide sequence ID" value="NZ_CABJMX010000003.1"/>
</dbReference>
<evidence type="ECO:0000313" key="1">
    <source>
        <dbReference type="EMBL" id="CUQ74721.1"/>
    </source>
</evidence>
<dbReference type="Gene3D" id="1.10.10.10">
    <property type="entry name" value="Winged helix-like DNA-binding domain superfamily/Winged helix DNA-binding domain"/>
    <property type="match status" value="1"/>
</dbReference>